<sequence length="86" mass="9810">MGSIQDDGDELPTVHGQDRDPIQSFPRQDAGIVYDGPVRAKRRWHRFVPLVGFGHFANRAHRPWNRQAQGRPNVGVDQLLQSDLVR</sequence>
<protein>
    <submittedName>
        <fullName evidence="2">Uncharacterized protein</fullName>
    </submittedName>
</protein>
<organism evidence="2 3">
    <name type="scientific">Sulfobacillus acidophilus</name>
    <dbReference type="NCBI Taxonomy" id="53633"/>
    <lineage>
        <taxon>Bacteria</taxon>
        <taxon>Bacillati</taxon>
        <taxon>Bacillota</taxon>
        <taxon>Clostridia</taxon>
        <taxon>Eubacteriales</taxon>
        <taxon>Clostridiales Family XVII. Incertae Sedis</taxon>
        <taxon>Sulfobacillus</taxon>
    </lineage>
</organism>
<feature type="region of interest" description="Disordered" evidence="1">
    <location>
        <begin position="62"/>
        <end position="86"/>
    </location>
</feature>
<feature type="compositionally biased region" description="Acidic residues" evidence="1">
    <location>
        <begin position="1"/>
        <end position="10"/>
    </location>
</feature>
<reference evidence="2 3" key="1">
    <citation type="journal article" date="2014" name="BMC Genomics">
        <title>Comparison of environmental and isolate Sulfobacillus genomes reveals diverse carbon, sulfur, nitrogen, and hydrogen metabolisms.</title>
        <authorList>
            <person name="Justice N.B."/>
            <person name="Norman A."/>
            <person name="Brown C.T."/>
            <person name="Singh A."/>
            <person name="Thomas B.C."/>
            <person name="Banfield J.F."/>
        </authorList>
    </citation>
    <scope>NUCLEOTIDE SEQUENCE [LARGE SCALE GENOMIC DNA]</scope>
    <source>
        <strain evidence="2">AMDSBA3</strain>
    </source>
</reference>
<name>A0A2T2WJ08_9FIRM</name>
<dbReference type="AlphaFoldDB" id="A0A2T2WJ08"/>
<dbReference type="EMBL" id="PXYV01000020">
    <property type="protein sequence ID" value="PSR22227.1"/>
    <property type="molecule type" value="Genomic_DNA"/>
</dbReference>
<dbReference type="Proteomes" id="UP000241848">
    <property type="component" value="Unassembled WGS sequence"/>
</dbReference>
<gene>
    <name evidence="2" type="ORF">C7B45_07600</name>
</gene>
<feature type="region of interest" description="Disordered" evidence="1">
    <location>
        <begin position="1"/>
        <end position="28"/>
    </location>
</feature>
<evidence type="ECO:0000256" key="1">
    <source>
        <dbReference type="SAM" id="MobiDB-lite"/>
    </source>
</evidence>
<accession>A0A2T2WJ08</accession>
<comment type="caution">
    <text evidence="2">The sequence shown here is derived from an EMBL/GenBank/DDBJ whole genome shotgun (WGS) entry which is preliminary data.</text>
</comment>
<evidence type="ECO:0000313" key="3">
    <source>
        <dbReference type="Proteomes" id="UP000241848"/>
    </source>
</evidence>
<proteinExistence type="predicted"/>
<evidence type="ECO:0000313" key="2">
    <source>
        <dbReference type="EMBL" id="PSR22227.1"/>
    </source>
</evidence>